<dbReference type="Proteomes" id="UP000426246">
    <property type="component" value="Chromosome"/>
</dbReference>
<gene>
    <name evidence="1" type="primary">ytxJ</name>
    <name evidence="1" type="ORF">EHS13_29360</name>
</gene>
<dbReference type="NCBIfam" id="TIGR04019">
    <property type="entry name" value="B_thiol_YtxJ"/>
    <property type="match status" value="1"/>
</dbReference>
<protein>
    <submittedName>
        <fullName evidence="1">Bacillithiol system redox-active protein YtxJ</fullName>
    </submittedName>
</protein>
<dbReference type="KEGG" id="ppsc:EHS13_29360"/>
<dbReference type="Pfam" id="PF11009">
    <property type="entry name" value="BrxC"/>
    <property type="match status" value="1"/>
</dbReference>
<evidence type="ECO:0000313" key="2">
    <source>
        <dbReference type="Proteomes" id="UP000426246"/>
    </source>
</evidence>
<dbReference type="InterPro" id="IPR022551">
    <property type="entry name" value="BrxC"/>
</dbReference>
<proteinExistence type="predicted"/>
<evidence type="ECO:0000313" key="1">
    <source>
        <dbReference type="EMBL" id="QGQ98700.1"/>
    </source>
</evidence>
<organism evidence="1 2">
    <name type="scientific">Paenibacillus psychroresistens</name>
    <dbReference type="NCBI Taxonomy" id="1778678"/>
    <lineage>
        <taxon>Bacteria</taxon>
        <taxon>Bacillati</taxon>
        <taxon>Bacillota</taxon>
        <taxon>Bacilli</taxon>
        <taxon>Bacillales</taxon>
        <taxon>Paenibacillaceae</taxon>
        <taxon>Paenibacillus</taxon>
    </lineage>
</organism>
<accession>A0A6B8RQP1</accession>
<name>A0A6B8RQP1_9BACL</name>
<keyword evidence="2" id="KW-1185">Reference proteome</keyword>
<reference evidence="2" key="1">
    <citation type="submission" date="2018-11" db="EMBL/GenBank/DDBJ databases">
        <title>Complete genome sequence of Paenibacillus sp. ML311-T8.</title>
        <authorList>
            <person name="Nam Y.-D."/>
            <person name="Kang J."/>
            <person name="Chung W.-H."/>
            <person name="Park Y.S."/>
        </authorList>
    </citation>
    <scope>NUCLEOTIDE SEQUENCE [LARGE SCALE GENOMIC DNA]</scope>
    <source>
        <strain evidence="2">ML311-T8</strain>
    </source>
</reference>
<dbReference type="EMBL" id="CP034235">
    <property type="protein sequence ID" value="QGQ98700.1"/>
    <property type="molecule type" value="Genomic_DNA"/>
</dbReference>
<dbReference type="AlphaFoldDB" id="A0A6B8RQP1"/>
<dbReference type="Gene3D" id="3.40.30.10">
    <property type="entry name" value="Glutaredoxin"/>
    <property type="match status" value="1"/>
</dbReference>
<sequence>MAKVSYEEQIMKIKYMTFTRSEDWEQALQNNQDRPLLLLKHSTACPISSHAFGEFVVYTQRPKPLVDFALVRVIESRGISNQIETDLVLEHQSPQIILIKQRKVFWHATHWQVTYERIVQQVNQLIHHNSF</sequence>